<dbReference type="Pfam" id="PF13091">
    <property type="entry name" value="PLDc_2"/>
    <property type="match status" value="1"/>
</dbReference>
<comment type="caution">
    <text evidence="3">The sequence shown here is derived from an EMBL/GenBank/DDBJ whole genome shotgun (WGS) entry which is preliminary data.</text>
</comment>
<dbReference type="PANTHER" id="PTHR47962:SF7">
    <property type="entry name" value="MITOCHONDRIAL ATP-DEPENDENT HELICASE IRC3-RELATED"/>
    <property type="match status" value="1"/>
</dbReference>
<evidence type="ECO:0000313" key="3">
    <source>
        <dbReference type="EMBL" id="GGC42934.1"/>
    </source>
</evidence>
<dbReference type="SMART" id="SM00490">
    <property type="entry name" value="HELICc"/>
    <property type="match status" value="1"/>
</dbReference>
<gene>
    <name evidence="3" type="primary">res</name>
    <name evidence="3" type="ORF">GCM10011386_39030</name>
</gene>
<dbReference type="RefSeq" id="WP_188753151.1">
    <property type="nucleotide sequence ID" value="NZ_BMIK01000019.1"/>
</dbReference>
<organism evidence="3 4">
    <name type="scientific">Parapedobacter defluvii</name>
    <dbReference type="NCBI Taxonomy" id="2045106"/>
    <lineage>
        <taxon>Bacteria</taxon>
        <taxon>Pseudomonadati</taxon>
        <taxon>Bacteroidota</taxon>
        <taxon>Sphingobacteriia</taxon>
        <taxon>Sphingobacteriales</taxon>
        <taxon>Sphingobacteriaceae</taxon>
        <taxon>Parapedobacter</taxon>
    </lineage>
</organism>
<sequence length="1045" mass="119991">MELGIYEQLITTMLRSRLAVLDDRKYYISETEIDKEESARLLAQHLSWAIQRALTMIKADVTKQIEIANQIVLLLKAEIDKYEHEQDLVDASGQVLKAVFDRLNSHYPNLDLRLKEIMPYTRLTHSELFTGGNVGLALDSELKKEIASADRVDLLVSFIKWKAVVILREAFRDLTARGGQLRILTTTYMGATDAKAIRELAGLPNTTVKVSYNTANERLHAKAYLFYRNTGFHTGYIGSSNFSRSALTDGLEWNVKVTTREIPHVIDKFQKTFETYWQSAEFEIYDPEASHERLARALKQSGAAKSGDNAISFFDIKPYHYQQEVLEKLDVERSRHGRFRNLVVAATGTGKTIISAFDFKRYRQVLPNATFLFTAHRKEILMHARNTFRNILRDQNFGELWVDGEEPTDRRHVFASVQTLNSRLPYEDMAPAYYDYIVFDEVHHVEAASYKRVIDFFTPNILLGLTATPERMDGQSILPNFCNHIAAEIRLPEALNNKLLTPFHYFAIADQVDLTHVRWDKGRYATQELTGLYIKNKSRVGAIIASLEQYTRDMHDVIALGFCVSKEHAAFMCNSFNEAGLKAAYLTSDSSREVRGDIQRKLRTKEINYLFIVDIFNEGVDIPEVDTVLFLRPTESLTVFLQQLGRGLRLWDGKDVLTVLDFVGNARPEYDFESKFRALIGKTNTTVQKEIQDDFPHLPLGCAIVLEKVAKETILANIRQATNLSRRNLIAKIQAFRHHTNLPLTLANFLYMYSMDVRAVYARDLWSRLCYEAGVISAWDDHNGKLYLAMIRNKWSGTASDAYFSFVLELAERGFAMQKREFTESERAMLLMLYYDFYPEPTGVGLLESIEAIGANKLLVKELIAYLRYRLDGLDFREMDITTLGYEQPLKLHARYTRDQILAAFGLSTVDKKSTNREGVAENKGLNTELLFIDLQKSEEDYSPTTLYDDYAINDVLFHWQSQNRTRADSDKGLSYINQEKLNKNILLFVRETKRDEWGNTLGYVFLGDARFVKYEGEKPMSITWELREPIPSYLWNASAKMAVG</sequence>
<reference evidence="4" key="1">
    <citation type="journal article" date="2019" name="Int. J. Syst. Evol. Microbiol.">
        <title>The Global Catalogue of Microorganisms (GCM) 10K type strain sequencing project: providing services to taxonomists for standard genome sequencing and annotation.</title>
        <authorList>
            <consortium name="The Broad Institute Genomics Platform"/>
            <consortium name="The Broad Institute Genome Sequencing Center for Infectious Disease"/>
            <person name="Wu L."/>
            <person name="Ma J."/>
        </authorList>
    </citation>
    <scope>NUCLEOTIDE SEQUENCE [LARGE SCALE GENOMIC DNA]</scope>
    <source>
        <strain evidence="4">CGMCC 1.15342</strain>
    </source>
</reference>
<dbReference type="Proteomes" id="UP000597338">
    <property type="component" value="Unassembled WGS sequence"/>
</dbReference>
<keyword evidence="4" id="KW-1185">Reference proteome</keyword>
<dbReference type="PROSITE" id="PS51192">
    <property type="entry name" value="HELICASE_ATP_BIND_1"/>
    <property type="match status" value="1"/>
</dbReference>
<dbReference type="SUPFAM" id="SSF56024">
    <property type="entry name" value="Phospholipase D/nuclease"/>
    <property type="match status" value="1"/>
</dbReference>
<dbReference type="CDD" id="cd18799">
    <property type="entry name" value="SF2_C_EcoAI-like"/>
    <property type="match status" value="1"/>
</dbReference>
<dbReference type="Gene3D" id="3.40.50.300">
    <property type="entry name" value="P-loop containing nucleotide triphosphate hydrolases"/>
    <property type="match status" value="2"/>
</dbReference>
<dbReference type="InterPro" id="IPR014001">
    <property type="entry name" value="Helicase_ATP-bd"/>
</dbReference>
<dbReference type="Pfam" id="PF00271">
    <property type="entry name" value="Helicase_C"/>
    <property type="match status" value="1"/>
</dbReference>
<evidence type="ECO:0000313" key="4">
    <source>
        <dbReference type="Proteomes" id="UP000597338"/>
    </source>
</evidence>
<dbReference type="PANTHER" id="PTHR47962">
    <property type="entry name" value="ATP-DEPENDENT HELICASE LHR-RELATED-RELATED"/>
    <property type="match status" value="1"/>
</dbReference>
<dbReference type="InterPro" id="IPR025202">
    <property type="entry name" value="PLD-like_dom"/>
</dbReference>
<feature type="domain" description="Helicase ATP-binding" evidence="1">
    <location>
        <begin position="332"/>
        <end position="487"/>
    </location>
</feature>
<dbReference type="EMBL" id="BMIK01000019">
    <property type="protein sequence ID" value="GGC42934.1"/>
    <property type="molecule type" value="Genomic_DNA"/>
</dbReference>
<name>A0ABQ1MM92_9SPHI</name>
<evidence type="ECO:0000259" key="1">
    <source>
        <dbReference type="PROSITE" id="PS51192"/>
    </source>
</evidence>
<dbReference type="InterPro" id="IPR027417">
    <property type="entry name" value="P-loop_NTPase"/>
</dbReference>
<accession>A0ABQ1MM92</accession>
<protein>
    <submittedName>
        <fullName evidence="3">Type III restriction-modification system restriction subunit Res</fullName>
    </submittedName>
</protein>
<dbReference type="Pfam" id="PF11907">
    <property type="entry name" value="DUF3427"/>
    <property type="match status" value="1"/>
</dbReference>
<dbReference type="InterPro" id="IPR052511">
    <property type="entry name" value="ATP-dep_Helicase"/>
</dbReference>
<dbReference type="InterPro" id="IPR001650">
    <property type="entry name" value="Helicase_C-like"/>
</dbReference>
<dbReference type="CDD" id="cd18032">
    <property type="entry name" value="DEXHc_RE_I_III_res"/>
    <property type="match status" value="1"/>
</dbReference>
<proteinExistence type="predicted"/>
<evidence type="ECO:0000259" key="2">
    <source>
        <dbReference type="PROSITE" id="PS51194"/>
    </source>
</evidence>
<dbReference type="SMART" id="SM00487">
    <property type="entry name" value="DEXDc"/>
    <property type="match status" value="1"/>
</dbReference>
<dbReference type="Pfam" id="PF04851">
    <property type="entry name" value="ResIII"/>
    <property type="match status" value="1"/>
</dbReference>
<dbReference type="InterPro" id="IPR021835">
    <property type="entry name" value="DUF3427"/>
</dbReference>
<feature type="domain" description="Helicase C-terminal" evidence="2">
    <location>
        <begin position="546"/>
        <end position="691"/>
    </location>
</feature>
<dbReference type="PROSITE" id="PS51194">
    <property type="entry name" value="HELICASE_CTER"/>
    <property type="match status" value="1"/>
</dbReference>
<dbReference type="InterPro" id="IPR006935">
    <property type="entry name" value="Helicase/UvrB_N"/>
</dbReference>
<dbReference type="CDD" id="cd09203">
    <property type="entry name" value="PLDc_N_DEXD_b1"/>
    <property type="match status" value="1"/>
</dbReference>
<dbReference type="Gene3D" id="3.30.870.10">
    <property type="entry name" value="Endonuclease Chain A"/>
    <property type="match status" value="1"/>
</dbReference>
<dbReference type="SUPFAM" id="SSF52540">
    <property type="entry name" value="P-loop containing nucleoside triphosphate hydrolases"/>
    <property type="match status" value="1"/>
</dbReference>